<reference evidence="1 2" key="1">
    <citation type="submission" date="2014-04" db="EMBL/GenBank/DDBJ databases">
        <authorList>
            <consortium name="DOE Joint Genome Institute"/>
            <person name="Kuo A."/>
            <person name="Kohler A."/>
            <person name="Costa M.D."/>
            <person name="Nagy L.G."/>
            <person name="Floudas D."/>
            <person name="Copeland A."/>
            <person name="Barry K.W."/>
            <person name="Cichocki N."/>
            <person name="Veneault-Fourrey C."/>
            <person name="LaButti K."/>
            <person name="Lindquist E.A."/>
            <person name="Lipzen A."/>
            <person name="Lundell T."/>
            <person name="Morin E."/>
            <person name="Murat C."/>
            <person name="Sun H."/>
            <person name="Tunlid A."/>
            <person name="Henrissat B."/>
            <person name="Grigoriev I.V."/>
            <person name="Hibbett D.S."/>
            <person name="Martin F."/>
            <person name="Nordberg H.P."/>
            <person name="Cantor M.N."/>
            <person name="Hua S.X."/>
        </authorList>
    </citation>
    <scope>NUCLEOTIDE SEQUENCE [LARGE SCALE GENOMIC DNA]</scope>
    <source>
        <strain evidence="1 2">Marx 270</strain>
    </source>
</reference>
<dbReference type="AlphaFoldDB" id="A0A0C3MZH9"/>
<proteinExistence type="predicted"/>
<dbReference type="EMBL" id="KN832105">
    <property type="protein sequence ID" value="KIN94279.1"/>
    <property type="molecule type" value="Genomic_DNA"/>
</dbReference>
<feature type="non-terminal residue" evidence="1">
    <location>
        <position position="77"/>
    </location>
</feature>
<evidence type="ECO:0000313" key="1">
    <source>
        <dbReference type="EMBL" id="KIN94279.1"/>
    </source>
</evidence>
<dbReference type="Proteomes" id="UP000054217">
    <property type="component" value="Unassembled WGS sequence"/>
</dbReference>
<evidence type="ECO:0000313" key="2">
    <source>
        <dbReference type="Proteomes" id="UP000054217"/>
    </source>
</evidence>
<sequence length="77" mass="8711">MLSVLRNNWLPPACLPQTYDLAKYSGAILCPRGMRCLHDVADVRMCLSCRKPSMARTPLQPKDAMANFQYYAHAELP</sequence>
<protein>
    <submittedName>
        <fullName evidence="1">Uncharacterized protein</fullName>
    </submittedName>
</protein>
<accession>A0A0C3MZH9</accession>
<organism evidence="1 2">
    <name type="scientific">Pisolithus tinctorius Marx 270</name>
    <dbReference type="NCBI Taxonomy" id="870435"/>
    <lineage>
        <taxon>Eukaryota</taxon>
        <taxon>Fungi</taxon>
        <taxon>Dikarya</taxon>
        <taxon>Basidiomycota</taxon>
        <taxon>Agaricomycotina</taxon>
        <taxon>Agaricomycetes</taxon>
        <taxon>Agaricomycetidae</taxon>
        <taxon>Boletales</taxon>
        <taxon>Sclerodermatineae</taxon>
        <taxon>Pisolithaceae</taxon>
        <taxon>Pisolithus</taxon>
    </lineage>
</organism>
<dbReference type="InParanoid" id="A0A0C3MZH9"/>
<gene>
    <name evidence="1" type="ORF">M404DRAFT_77677</name>
</gene>
<dbReference type="OrthoDB" id="432234at2759"/>
<dbReference type="STRING" id="870435.A0A0C3MZH9"/>
<keyword evidence="2" id="KW-1185">Reference proteome</keyword>
<name>A0A0C3MZH9_PISTI</name>
<dbReference type="HOGENOM" id="CLU_171994_0_0_1"/>
<reference evidence="2" key="2">
    <citation type="submission" date="2015-01" db="EMBL/GenBank/DDBJ databases">
        <title>Evolutionary Origins and Diversification of the Mycorrhizal Mutualists.</title>
        <authorList>
            <consortium name="DOE Joint Genome Institute"/>
            <consortium name="Mycorrhizal Genomics Consortium"/>
            <person name="Kohler A."/>
            <person name="Kuo A."/>
            <person name="Nagy L.G."/>
            <person name="Floudas D."/>
            <person name="Copeland A."/>
            <person name="Barry K.W."/>
            <person name="Cichocki N."/>
            <person name="Veneault-Fourrey C."/>
            <person name="LaButti K."/>
            <person name="Lindquist E.A."/>
            <person name="Lipzen A."/>
            <person name="Lundell T."/>
            <person name="Morin E."/>
            <person name="Murat C."/>
            <person name="Riley R."/>
            <person name="Ohm R."/>
            <person name="Sun H."/>
            <person name="Tunlid A."/>
            <person name="Henrissat B."/>
            <person name="Grigoriev I.V."/>
            <person name="Hibbett D.S."/>
            <person name="Martin F."/>
        </authorList>
    </citation>
    <scope>NUCLEOTIDE SEQUENCE [LARGE SCALE GENOMIC DNA]</scope>
    <source>
        <strain evidence="2">Marx 270</strain>
    </source>
</reference>